<sequence>MFLFGGSHLAESPLADRSYGRQSFGRLVVWPTGRMADRSFGRLVVWPTGLLDDRSFGRQVIWPTVIWPTGRLADRSFGRLVAFLERIKAQDE</sequence>
<gene>
    <name evidence="1" type="ORF">M514_25775</name>
</gene>
<accession>A0A085MXW0</accession>
<dbReference type="Proteomes" id="UP000030758">
    <property type="component" value="Unassembled WGS sequence"/>
</dbReference>
<reference evidence="1" key="1">
    <citation type="journal article" date="2014" name="Nat. Genet.">
        <title>Genome and transcriptome of the porcine whipworm Trichuris suis.</title>
        <authorList>
            <person name="Jex A.R."/>
            <person name="Nejsum P."/>
            <person name="Schwarz E.M."/>
            <person name="Hu L."/>
            <person name="Young N.D."/>
            <person name="Hall R.S."/>
            <person name="Korhonen P.K."/>
            <person name="Liao S."/>
            <person name="Thamsborg S."/>
            <person name="Xia J."/>
            <person name="Xu P."/>
            <person name="Wang S."/>
            <person name="Scheerlinck J.P."/>
            <person name="Hofmann A."/>
            <person name="Sternberg P.W."/>
            <person name="Wang J."/>
            <person name="Gasser R.B."/>
        </authorList>
    </citation>
    <scope>NUCLEOTIDE SEQUENCE [LARGE SCALE GENOMIC DNA]</scope>
    <source>
        <strain evidence="1">DCEP-RM93F</strain>
    </source>
</reference>
<protein>
    <submittedName>
        <fullName evidence="1">Uncharacterized protein</fullName>
    </submittedName>
</protein>
<evidence type="ECO:0000313" key="1">
    <source>
        <dbReference type="EMBL" id="KFD62056.1"/>
    </source>
</evidence>
<organism evidence="1">
    <name type="scientific">Trichuris suis</name>
    <name type="common">pig whipworm</name>
    <dbReference type="NCBI Taxonomy" id="68888"/>
    <lineage>
        <taxon>Eukaryota</taxon>
        <taxon>Metazoa</taxon>
        <taxon>Ecdysozoa</taxon>
        <taxon>Nematoda</taxon>
        <taxon>Enoplea</taxon>
        <taxon>Dorylaimia</taxon>
        <taxon>Trichinellida</taxon>
        <taxon>Trichuridae</taxon>
        <taxon>Trichuris</taxon>
    </lineage>
</organism>
<dbReference type="EMBL" id="KL367603">
    <property type="protein sequence ID" value="KFD62056.1"/>
    <property type="molecule type" value="Genomic_DNA"/>
</dbReference>
<name>A0A085MXW0_9BILA</name>
<dbReference type="AlphaFoldDB" id="A0A085MXW0"/>
<proteinExistence type="predicted"/>